<dbReference type="RefSeq" id="WP_129060941.1">
    <property type="nucleotide sequence ID" value="NZ_NXIE01000002.1"/>
</dbReference>
<dbReference type="Proteomes" id="UP000289718">
    <property type="component" value="Unassembled WGS sequence"/>
</dbReference>
<dbReference type="InterPro" id="IPR036412">
    <property type="entry name" value="HAD-like_sf"/>
</dbReference>
<dbReference type="NCBIfam" id="TIGR01484">
    <property type="entry name" value="HAD-SF-IIB"/>
    <property type="match status" value="1"/>
</dbReference>
<evidence type="ECO:0000313" key="5">
    <source>
        <dbReference type="Proteomes" id="UP000289718"/>
    </source>
</evidence>
<dbReference type="GO" id="GO:0005829">
    <property type="term" value="C:cytosol"/>
    <property type="evidence" value="ECO:0007669"/>
    <property type="project" value="TreeGrafter"/>
</dbReference>
<dbReference type="GO" id="GO:0000287">
    <property type="term" value="F:magnesium ion binding"/>
    <property type="evidence" value="ECO:0007669"/>
    <property type="project" value="TreeGrafter"/>
</dbReference>
<dbReference type="OrthoDB" id="193379at2"/>
<accession>A0A4Q1AVN8</accession>
<keyword evidence="3" id="KW-0460">Magnesium</keyword>
<dbReference type="GO" id="GO:0051479">
    <property type="term" value="P:mannosylglycerate biosynthetic process"/>
    <property type="evidence" value="ECO:0007669"/>
    <property type="project" value="InterPro"/>
</dbReference>
<dbReference type="GO" id="GO:0050531">
    <property type="term" value="F:mannosyl-3-phosphoglycerate phosphatase activity"/>
    <property type="evidence" value="ECO:0007669"/>
    <property type="project" value="InterPro"/>
</dbReference>
<dbReference type="EMBL" id="NXIE01000002">
    <property type="protein sequence ID" value="RXK13121.1"/>
    <property type="molecule type" value="Genomic_DNA"/>
</dbReference>
<organism evidence="4 5">
    <name type="scientific">Halarcobacter mediterraneus</name>
    <dbReference type="NCBI Taxonomy" id="2023153"/>
    <lineage>
        <taxon>Bacteria</taxon>
        <taxon>Pseudomonadati</taxon>
        <taxon>Campylobacterota</taxon>
        <taxon>Epsilonproteobacteria</taxon>
        <taxon>Campylobacterales</taxon>
        <taxon>Arcobacteraceae</taxon>
        <taxon>Halarcobacter</taxon>
    </lineage>
</organism>
<sequence length="268" mass="31191">MKKIIFTDLDGTFLNHDDYKYEESKEALEIIRKSSITIVFTTSKTKAEVELLQKELNIIEPFIVENGAALFIPKKYKNFDFSFLPSFDEKYYYVKFGLSYDEILKFFNLIKKEFSLQGFSSLNVDILCSLTNLKKEQILLSKQRDFTEPFILENEKDLQKIEKEASKYSIKITKGGRFFHMIGKNQDKGLAVKKCIEIFEKLEEKKLYSIALGDGKNDIPMFENVALAIIIKNHLGLYVQTDFKNSLKSTYKGSKGFKEMILKCLKKY</sequence>
<dbReference type="SFLD" id="SFLDG01142">
    <property type="entry name" value="C2.B.2:_Mannosyl-3-phosphoglyc"/>
    <property type="match status" value="1"/>
</dbReference>
<dbReference type="Pfam" id="PF08282">
    <property type="entry name" value="Hydrolase_3"/>
    <property type="match status" value="1"/>
</dbReference>
<dbReference type="PANTHER" id="PTHR10000:SF8">
    <property type="entry name" value="HAD SUPERFAMILY HYDROLASE-LIKE, TYPE 3"/>
    <property type="match status" value="1"/>
</dbReference>
<protein>
    <submittedName>
        <fullName evidence="4">Mannosyl-3-phosphoglycerate phosphatase</fullName>
    </submittedName>
</protein>
<dbReference type="Gene3D" id="3.30.980.20">
    <property type="entry name" value="Putative mannosyl-3-phosphoglycerate phosphatase, domain 2"/>
    <property type="match status" value="1"/>
</dbReference>
<dbReference type="AlphaFoldDB" id="A0A4Q1AVN8"/>
<dbReference type="SFLD" id="SFLDG01140">
    <property type="entry name" value="C2.B:_Phosphomannomutase_and_P"/>
    <property type="match status" value="1"/>
</dbReference>
<keyword evidence="5" id="KW-1185">Reference proteome</keyword>
<dbReference type="NCBIfam" id="TIGR01486">
    <property type="entry name" value="HAD-SF-IIB-MPGP"/>
    <property type="match status" value="1"/>
</dbReference>
<evidence type="ECO:0000256" key="3">
    <source>
        <dbReference type="ARBA" id="ARBA00022842"/>
    </source>
</evidence>
<keyword evidence="1" id="KW-0479">Metal-binding</keyword>
<dbReference type="SUPFAM" id="SSF56784">
    <property type="entry name" value="HAD-like"/>
    <property type="match status" value="1"/>
</dbReference>
<gene>
    <name evidence="4" type="ORF">CP965_04805</name>
</gene>
<dbReference type="InterPro" id="IPR023214">
    <property type="entry name" value="HAD_sf"/>
</dbReference>
<dbReference type="Gene3D" id="3.40.50.1000">
    <property type="entry name" value="HAD superfamily/HAD-like"/>
    <property type="match status" value="1"/>
</dbReference>
<keyword evidence="2" id="KW-0378">Hydrolase</keyword>
<proteinExistence type="predicted"/>
<reference evidence="4 5" key="1">
    <citation type="submission" date="2017-09" db="EMBL/GenBank/DDBJ databases">
        <title>Genomics of the genus Arcobacter.</title>
        <authorList>
            <person name="Perez-Cataluna A."/>
            <person name="Figueras M.J."/>
            <person name="Salas-Masso N."/>
        </authorList>
    </citation>
    <scope>NUCLEOTIDE SEQUENCE [LARGE SCALE GENOMIC DNA]</scope>
    <source>
        <strain evidence="4 5">F156-34</strain>
    </source>
</reference>
<comment type="caution">
    <text evidence="4">The sequence shown here is derived from an EMBL/GenBank/DDBJ whole genome shotgun (WGS) entry which is preliminary data.</text>
</comment>
<dbReference type="SFLD" id="SFLDS00003">
    <property type="entry name" value="Haloacid_Dehalogenase"/>
    <property type="match status" value="1"/>
</dbReference>
<dbReference type="PANTHER" id="PTHR10000">
    <property type="entry name" value="PHOSPHOSERINE PHOSPHATASE"/>
    <property type="match status" value="1"/>
</dbReference>
<dbReference type="InterPro" id="IPR006379">
    <property type="entry name" value="HAD-SF_hydro_IIB"/>
</dbReference>
<evidence type="ECO:0000256" key="1">
    <source>
        <dbReference type="ARBA" id="ARBA00022723"/>
    </source>
</evidence>
<name>A0A4Q1AVN8_9BACT</name>
<dbReference type="InterPro" id="IPR006381">
    <property type="entry name" value="HAD-SF-IIB-MPGP"/>
</dbReference>
<evidence type="ECO:0000256" key="2">
    <source>
        <dbReference type="ARBA" id="ARBA00022801"/>
    </source>
</evidence>
<evidence type="ECO:0000313" key="4">
    <source>
        <dbReference type="EMBL" id="RXK13121.1"/>
    </source>
</evidence>